<reference evidence="2 3" key="1">
    <citation type="submission" date="2015-09" db="EMBL/GenBank/DDBJ databases">
        <authorList>
            <consortium name="Pathogen Informatics"/>
        </authorList>
    </citation>
    <scope>NUCLEOTIDE SEQUENCE [LARGE SCALE GENOMIC DNA]</scope>
    <source>
        <strain evidence="2 3">2789STDY5834959</strain>
    </source>
</reference>
<protein>
    <submittedName>
        <fullName evidence="2">Plasmid pRiA4b ORF-3-like protein</fullName>
    </submittedName>
</protein>
<dbReference type="EMBL" id="CYXY01000002">
    <property type="protein sequence ID" value="CUM74058.1"/>
    <property type="molecule type" value="Genomic_DNA"/>
</dbReference>
<gene>
    <name evidence="2" type="ORF">ERS852571_00292</name>
</gene>
<dbReference type="SUPFAM" id="SSF159941">
    <property type="entry name" value="MM3350-like"/>
    <property type="match status" value="1"/>
</dbReference>
<dbReference type="Pfam" id="PF07929">
    <property type="entry name" value="PRiA4_ORF3"/>
    <property type="match status" value="1"/>
</dbReference>
<dbReference type="Gene3D" id="3.10.290.30">
    <property type="entry name" value="MM3350-like"/>
    <property type="match status" value="1"/>
</dbReference>
<accession>A0A173R9I1</accession>
<organism evidence="2 3">
    <name type="scientific">Anaerostipes hadrus</name>
    <dbReference type="NCBI Taxonomy" id="649756"/>
    <lineage>
        <taxon>Bacteria</taxon>
        <taxon>Bacillati</taxon>
        <taxon>Bacillota</taxon>
        <taxon>Clostridia</taxon>
        <taxon>Lachnospirales</taxon>
        <taxon>Lachnospiraceae</taxon>
        <taxon>Anaerostipes</taxon>
    </lineage>
</organism>
<dbReference type="AlphaFoldDB" id="A0A173R9I1"/>
<dbReference type="RefSeq" id="WP_055072249.1">
    <property type="nucleotide sequence ID" value="NZ_CYXY01000002.1"/>
</dbReference>
<dbReference type="InterPro" id="IPR024047">
    <property type="entry name" value="MM3350-like_sf"/>
</dbReference>
<dbReference type="Proteomes" id="UP000095553">
    <property type="component" value="Unassembled WGS sequence"/>
</dbReference>
<dbReference type="PANTHER" id="PTHR41878:SF1">
    <property type="entry name" value="TNPR PROTEIN"/>
    <property type="match status" value="1"/>
</dbReference>
<evidence type="ECO:0000259" key="1">
    <source>
        <dbReference type="Pfam" id="PF07929"/>
    </source>
</evidence>
<dbReference type="PANTHER" id="PTHR41878">
    <property type="entry name" value="LEXA REPRESSOR-RELATED"/>
    <property type="match status" value="1"/>
</dbReference>
<feature type="domain" description="Plasmid pRiA4b Orf3-like" evidence="1">
    <location>
        <begin position="4"/>
        <end position="144"/>
    </location>
</feature>
<evidence type="ECO:0000313" key="3">
    <source>
        <dbReference type="Proteomes" id="UP000095553"/>
    </source>
</evidence>
<proteinExistence type="predicted"/>
<dbReference type="InterPro" id="IPR012912">
    <property type="entry name" value="Plasmid_pRiA4b_Orf3-like"/>
</dbReference>
<name>A0A173R9I1_ANAHA</name>
<sequence>MPGYTCKIVIEDTHPPVWRRVIVPDQITFFELHKIIQILFDWDDAHLHGFHIPSDDIVIDDEGGFDLWGNHYNDFDTNIDFFFKNYKWIRYIYDFGDDWRHKINIEKYEPDYEERSPKLVKYKGDNFMEDSGGVWNWEMNEEVSSFDREFVESQFRQMVFPKHKQKDEIKILNEQDKIDILNGFFDEISKMPENDLEDVLKNAWQDMYLEETKGNLDNRSEEWKDHIKKNGKVKLCVSSKTQKELLENLSEDQSSDYCKYLRIPKNRSKSHMERISSISDTLREHPEYVLYVMNQDEYDGLKQWMDHSNNNIIDISYDEADICAKAFVLGFGEYEIKDDIAEVHLASDLKEYIDVLDQKTEDEIYTKIETFDDRVGRLMQLYCVIELEELYKIYKKTYDPKQGKREFFRYVYWRGRMNDLLNTYQEPDGTAYVAMHGMDIHKIIEKREIYAKDLPFNEFPEWEINELTDNIANRAEAINILFVMLQEQFRMPEQETSEILFNTISSVMSGDTLDVIIENIKTRVNKTWTPDIYAEMWNMISDLMIELELPILKARSRDEYAMEQEMSPWSIGMLSDKENFKNTKQQHLYEFPRSIQERLYNIESTGMKEDIDKLFAYKEENRICSEEFLYMLSSSCIVYGYIKEARSLIKELKNSSTAGKKIAKLLEIEIDQYDNVMDMWDF</sequence>
<evidence type="ECO:0000313" key="2">
    <source>
        <dbReference type="EMBL" id="CUM74058.1"/>
    </source>
</evidence>